<dbReference type="PROSITE" id="PS51257">
    <property type="entry name" value="PROKAR_LIPOPROTEIN"/>
    <property type="match status" value="1"/>
</dbReference>
<evidence type="ECO:0000313" key="3">
    <source>
        <dbReference type="Proteomes" id="UP001059380"/>
    </source>
</evidence>
<dbReference type="Proteomes" id="UP001059380">
    <property type="component" value="Chromosome"/>
</dbReference>
<keyword evidence="1" id="KW-0732">Signal</keyword>
<dbReference type="AlphaFoldDB" id="A0A9J7BVC7"/>
<evidence type="ECO:0000256" key="1">
    <source>
        <dbReference type="SAM" id="SignalP"/>
    </source>
</evidence>
<accession>A0A9J7BVC7</accession>
<organism evidence="2 3">
    <name type="scientific">Occallatibacter riparius</name>
    <dbReference type="NCBI Taxonomy" id="1002689"/>
    <lineage>
        <taxon>Bacteria</taxon>
        <taxon>Pseudomonadati</taxon>
        <taxon>Acidobacteriota</taxon>
        <taxon>Terriglobia</taxon>
        <taxon>Terriglobales</taxon>
        <taxon>Acidobacteriaceae</taxon>
        <taxon>Occallatibacter</taxon>
    </lineage>
</organism>
<name>A0A9J7BVC7_9BACT</name>
<protein>
    <submittedName>
        <fullName evidence="2">DUF3108 domain-containing protein</fullName>
    </submittedName>
</protein>
<proteinExistence type="predicted"/>
<dbReference type="EMBL" id="CP093313">
    <property type="protein sequence ID" value="UWZ84965.1"/>
    <property type="molecule type" value="Genomic_DNA"/>
</dbReference>
<keyword evidence="3" id="KW-1185">Reference proteome</keyword>
<feature type="signal peptide" evidence="1">
    <location>
        <begin position="1"/>
        <end position="27"/>
    </location>
</feature>
<dbReference type="RefSeq" id="WP_260794471.1">
    <property type="nucleotide sequence ID" value="NZ_CP093313.1"/>
</dbReference>
<dbReference type="InterPro" id="IPR021457">
    <property type="entry name" value="DUF3108"/>
</dbReference>
<feature type="chain" id="PRO_5039909746" evidence="1">
    <location>
        <begin position="28"/>
        <end position="271"/>
    </location>
</feature>
<dbReference type="Pfam" id="PF11306">
    <property type="entry name" value="DUF3108"/>
    <property type="match status" value="1"/>
</dbReference>
<reference evidence="2" key="1">
    <citation type="submission" date="2021-04" db="EMBL/GenBank/DDBJ databases">
        <title>Phylogenetic analysis of Acidobacteriaceae.</title>
        <authorList>
            <person name="Qiu L."/>
            <person name="Zhang Q."/>
        </authorList>
    </citation>
    <scope>NUCLEOTIDE SEQUENCE</scope>
    <source>
        <strain evidence="2">DSM 25168</strain>
    </source>
</reference>
<dbReference type="KEGG" id="orp:MOP44_03255"/>
<evidence type="ECO:0000313" key="2">
    <source>
        <dbReference type="EMBL" id="UWZ84965.1"/>
    </source>
</evidence>
<gene>
    <name evidence="2" type="ORF">MOP44_03255</name>
</gene>
<dbReference type="Gene3D" id="2.40.360.20">
    <property type="match status" value="1"/>
</dbReference>
<sequence length="271" mass="30176">MKNKRTTVLSSLGALFFAVSTVACSFAQTQQAPAPQQVTQTLAPPRPGFSFPQKQTLTYLVDWRVFPAGTAVLHFEQQDANTEKLSATADTSGAINLLFHVSDKFQSTFDRTKGCTNEFDKQTVEGRRQVNSTLKLDYTTNKSILDEKNLVTGQTKHVEQPIPGCVTDLLTGVYYAASQPMTVGQSFQVPIADPMHTVLVTMKVEGREEIKTPLGTFKTVRVQPTADAGVVKNRGNIWIWYTDDDRHLPVQMRARLFWGTITFRLSTNEAK</sequence>